<proteinExistence type="predicted"/>
<evidence type="ECO:0000313" key="3">
    <source>
        <dbReference type="Proteomes" id="UP001479436"/>
    </source>
</evidence>
<sequence length="205" mass="22558">MPSLSKLIFVTLLSLALFQATVMAKRVKMTYYWVANESDHSGSKSVDIKTCSGKYIARVTRSFAEAARMEGTARLNNGKVVNLACSCGSGFNCFMDLDEKRYPFGLGSQSNALKPFISISANDIPFGSTVVIKQLQGLEMPNGLTHNGCVRVDDKGWSFAGNHIDLLVGDKKYYEQIVEQYGSKLDNVDITSTSCQLQELALPKY</sequence>
<evidence type="ECO:0000313" key="2">
    <source>
        <dbReference type="EMBL" id="KAK9688431.1"/>
    </source>
</evidence>
<reference evidence="2 3" key="1">
    <citation type="submission" date="2023-04" db="EMBL/GenBank/DDBJ databases">
        <title>Genome of Basidiobolus ranarum AG-B5.</title>
        <authorList>
            <person name="Stajich J.E."/>
            <person name="Carter-House D."/>
            <person name="Gryganskyi A."/>
        </authorList>
    </citation>
    <scope>NUCLEOTIDE SEQUENCE [LARGE SCALE GENOMIC DNA]</scope>
    <source>
        <strain evidence="2 3">AG-B5</strain>
    </source>
</reference>
<gene>
    <name evidence="2" type="ORF">K7432_014411</name>
</gene>
<protein>
    <recommendedName>
        <fullName evidence="4">3D domain-containing protein</fullName>
    </recommendedName>
</protein>
<feature type="signal peptide" evidence="1">
    <location>
        <begin position="1"/>
        <end position="24"/>
    </location>
</feature>
<dbReference type="EMBL" id="JASJQH010008500">
    <property type="protein sequence ID" value="KAK9688431.1"/>
    <property type="molecule type" value="Genomic_DNA"/>
</dbReference>
<evidence type="ECO:0000256" key="1">
    <source>
        <dbReference type="SAM" id="SignalP"/>
    </source>
</evidence>
<organism evidence="2 3">
    <name type="scientific">Basidiobolus ranarum</name>
    <dbReference type="NCBI Taxonomy" id="34480"/>
    <lineage>
        <taxon>Eukaryota</taxon>
        <taxon>Fungi</taxon>
        <taxon>Fungi incertae sedis</taxon>
        <taxon>Zoopagomycota</taxon>
        <taxon>Entomophthoromycotina</taxon>
        <taxon>Basidiobolomycetes</taxon>
        <taxon>Basidiobolales</taxon>
        <taxon>Basidiobolaceae</taxon>
        <taxon>Basidiobolus</taxon>
    </lineage>
</organism>
<keyword evidence="1" id="KW-0732">Signal</keyword>
<comment type="caution">
    <text evidence="2">The sequence shown here is derived from an EMBL/GenBank/DDBJ whole genome shotgun (WGS) entry which is preliminary data.</text>
</comment>
<feature type="chain" id="PRO_5046812707" description="3D domain-containing protein" evidence="1">
    <location>
        <begin position="25"/>
        <end position="205"/>
    </location>
</feature>
<accession>A0ABR2VPJ9</accession>
<evidence type="ECO:0008006" key="4">
    <source>
        <dbReference type="Google" id="ProtNLM"/>
    </source>
</evidence>
<name>A0ABR2VPJ9_9FUNG</name>
<dbReference type="CDD" id="cd22785">
    <property type="entry name" value="DPBB_MltA-like"/>
    <property type="match status" value="1"/>
</dbReference>
<keyword evidence="3" id="KW-1185">Reference proteome</keyword>
<dbReference type="Proteomes" id="UP001479436">
    <property type="component" value="Unassembled WGS sequence"/>
</dbReference>